<dbReference type="PANTHER" id="PTHR39332">
    <property type="entry name" value="BLL4707 PROTEIN"/>
    <property type="match status" value="1"/>
</dbReference>
<dbReference type="CDD" id="cd07821">
    <property type="entry name" value="PYR_PYL_RCAR_like"/>
    <property type="match status" value="1"/>
</dbReference>
<accession>A0A852V1C1</accession>
<proteinExistence type="predicted"/>
<dbReference type="Pfam" id="PF10604">
    <property type="entry name" value="Polyketide_cyc2"/>
    <property type="match status" value="1"/>
</dbReference>
<comment type="caution">
    <text evidence="1">The sequence shown here is derived from an EMBL/GenBank/DDBJ whole genome shotgun (WGS) entry which is preliminary data.</text>
</comment>
<dbReference type="RefSeq" id="WP_179823826.1">
    <property type="nucleotide sequence ID" value="NZ_JACCCO010000002.1"/>
</dbReference>
<evidence type="ECO:0008006" key="3">
    <source>
        <dbReference type="Google" id="ProtNLM"/>
    </source>
</evidence>
<dbReference type="InterPro" id="IPR023393">
    <property type="entry name" value="START-like_dom_sf"/>
</dbReference>
<organism evidence="1 2">
    <name type="scientific">Streptosporangium sandarakinum</name>
    <dbReference type="NCBI Taxonomy" id="1260955"/>
    <lineage>
        <taxon>Bacteria</taxon>
        <taxon>Bacillati</taxon>
        <taxon>Actinomycetota</taxon>
        <taxon>Actinomycetes</taxon>
        <taxon>Streptosporangiales</taxon>
        <taxon>Streptosporangiaceae</taxon>
        <taxon>Streptosporangium</taxon>
    </lineage>
</organism>
<dbReference type="AlphaFoldDB" id="A0A852V1C1"/>
<dbReference type="Proteomes" id="UP000576393">
    <property type="component" value="Unassembled WGS sequence"/>
</dbReference>
<protein>
    <recommendedName>
        <fullName evidence="3">Polyketide cyclase / dehydrase and lipid transport</fullName>
    </recommendedName>
</protein>
<dbReference type="EMBL" id="JACCCO010000002">
    <property type="protein sequence ID" value="NYF41796.1"/>
    <property type="molecule type" value="Genomic_DNA"/>
</dbReference>
<evidence type="ECO:0000313" key="1">
    <source>
        <dbReference type="EMBL" id="NYF41796.1"/>
    </source>
</evidence>
<evidence type="ECO:0000313" key="2">
    <source>
        <dbReference type="Proteomes" id="UP000576393"/>
    </source>
</evidence>
<dbReference type="SUPFAM" id="SSF55961">
    <property type="entry name" value="Bet v1-like"/>
    <property type="match status" value="1"/>
</dbReference>
<gene>
    <name evidence="1" type="ORF">HDA43_003997</name>
</gene>
<name>A0A852V1C1_9ACTN</name>
<sequence>MPAYASTVIDASADEVWSYLRDFGNLAEWLPGISSCVFEEGEGGPGTVRRIEGAGGLFRERLLTLDDDSRSATYEILESPLPVREYRAVYRVHPVTDTGRAFVEWSAAFETDGGADEAKVTRNMVRYIFAPGLAALGERHAGHRSAAGAEPVG</sequence>
<keyword evidence="2" id="KW-1185">Reference proteome</keyword>
<dbReference type="Gene3D" id="3.30.530.20">
    <property type="match status" value="1"/>
</dbReference>
<dbReference type="PANTHER" id="PTHR39332:SF7">
    <property type="entry name" value="SRPBCC FAMILY PROTEIN"/>
    <property type="match status" value="1"/>
</dbReference>
<reference evidence="1 2" key="1">
    <citation type="submission" date="2020-07" db="EMBL/GenBank/DDBJ databases">
        <title>Sequencing the genomes of 1000 actinobacteria strains.</title>
        <authorList>
            <person name="Klenk H.-P."/>
        </authorList>
    </citation>
    <scope>NUCLEOTIDE SEQUENCE [LARGE SCALE GENOMIC DNA]</scope>
    <source>
        <strain evidence="1 2">DSM 45763</strain>
    </source>
</reference>
<dbReference type="InterPro" id="IPR019587">
    <property type="entry name" value="Polyketide_cyclase/dehydratase"/>
</dbReference>